<sequence length="76" mass="8406">MNTKRQHRTMGKGAAVHVVPASGWTVCDKQGVYGSWSPPVPREHNFHPTHRDAWTARRRPQDWCGGCAVIVAGDDA</sequence>
<dbReference type="AlphaFoldDB" id="A0A239MCP5"/>
<evidence type="ECO:0000313" key="2">
    <source>
        <dbReference type="Proteomes" id="UP000198280"/>
    </source>
</evidence>
<dbReference type="EMBL" id="FZOF01000023">
    <property type="protein sequence ID" value="SNT39814.1"/>
    <property type="molecule type" value="Genomic_DNA"/>
</dbReference>
<gene>
    <name evidence="1" type="ORF">SAMN05216252_123106</name>
</gene>
<dbReference type="RefSeq" id="WP_089227518.1">
    <property type="nucleotide sequence ID" value="NZ_FZOF01000023.1"/>
</dbReference>
<name>A0A239MCP5_9ACTN</name>
<protein>
    <submittedName>
        <fullName evidence="1">Uncharacterized protein</fullName>
    </submittedName>
</protein>
<organism evidence="1 2">
    <name type="scientific">Actinacidiphila glaucinigra</name>
    <dbReference type="NCBI Taxonomy" id="235986"/>
    <lineage>
        <taxon>Bacteria</taxon>
        <taxon>Bacillati</taxon>
        <taxon>Actinomycetota</taxon>
        <taxon>Actinomycetes</taxon>
        <taxon>Kitasatosporales</taxon>
        <taxon>Streptomycetaceae</taxon>
        <taxon>Actinacidiphila</taxon>
    </lineage>
</organism>
<dbReference type="Proteomes" id="UP000198280">
    <property type="component" value="Unassembled WGS sequence"/>
</dbReference>
<proteinExistence type="predicted"/>
<accession>A0A239MCP5</accession>
<keyword evidence="2" id="KW-1185">Reference proteome</keyword>
<dbReference type="OrthoDB" id="10004466at2"/>
<reference evidence="1 2" key="1">
    <citation type="submission" date="2017-06" db="EMBL/GenBank/DDBJ databases">
        <authorList>
            <person name="Kim H.J."/>
            <person name="Triplett B.A."/>
        </authorList>
    </citation>
    <scope>NUCLEOTIDE SEQUENCE [LARGE SCALE GENOMIC DNA]</scope>
    <source>
        <strain evidence="1 2">CGMCC 4.1858</strain>
    </source>
</reference>
<evidence type="ECO:0000313" key="1">
    <source>
        <dbReference type="EMBL" id="SNT39814.1"/>
    </source>
</evidence>